<accession>Q984I4</accession>
<dbReference type="Gene3D" id="3.40.50.150">
    <property type="entry name" value="Vaccinia Virus protein VP39"/>
    <property type="match status" value="1"/>
</dbReference>
<evidence type="ECO:0000256" key="3">
    <source>
        <dbReference type="ARBA" id="ARBA00022747"/>
    </source>
</evidence>
<evidence type="ECO:0000256" key="1">
    <source>
        <dbReference type="ARBA" id="ARBA00022603"/>
    </source>
</evidence>
<organism evidence="6 7">
    <name type="scientific">Mesorhizobium japonicum (strain LMG 29417 / CECT 9101 / MAFF 303099)</name>
    <name type="common">Mesorhizobium loti (strain MAFF 303099)</name>
    <dbReference type="NCBI Taxonomy" id="266835"/>
    <lineage>
        <taxon>Bacteria</taxon>
        <taxon>Pseudomonadati</taxon>
        <taxon>Pseudomonadota</taxon>
        <taxon>Alphaproteobacteria</taxon>
        <taxon>Hyphomicrobiales</taxon>
        <taxon>Phyllobacteriaceae</taxon>
        <taxon>Mesorhizobium</taxon>
    </lineage>
</organism>
<proteinExistence type="predicted"/>
<dbReference type="AlphaFoldDB" id="Q984I4"/>
<evidence type="ECO:0000256" key="4">
    <source>
        <dbReference type="ARBA" id="ARBA00047422"/>
    </source>
</evidence>
<dbReference type="KEGG" id="mlo:mlr7992"/>
<dbReference type="REBASE" id="5098">
    <property type="entry name" value="M.MloORF7992P"/>
</dbReference>
<dbReference type="HOGENOM" id="CLU_006958_5_0_5"/>
<name>Q984I4_RHILO</name>
<dbReference type="PRINTS" id="PR00105">
    <property type="entry name" value="C5METTRFRASE"/>
</dbReference>
<dbReference type="EMBL" id="BA000012">
    <property type="protein sequence ID" value="BAB53646.1"/>
    <property type="molecule type" value="Genomic_DNA"/>
</dbReference>
<evidence type="ECO:0000313" key="7">
    <source>
        <dbReference type="Proteomes" id="UP000000552"/>
    </source>
</evidence>
<dbReference type="GO" id="GO:0003886">
    <property type="term" value="F:DNA (cytosine-5-)-methyltransferase activity"/>
    <property type="evidence" value="ECO:0007669"/>
    <property type="project" value="UniProtKB-EC"/>
</dbReference>
<reference evidence="6 7" key="1">
    <citation type="journal article" date="2000" name="DNA Res.">
        <title>Complete genome structure of the nitrogen-fixing symbiotic bacterium Mesorhizobium loti.</title>
        <authorList>
            <person name="Kaneko T."/>
            <person name="Nakamura Y."/>
            <person name="Sato S."/>
            <person name="Asamizu E."/>
            <person name="Kato T."/>
            <person name="Sasamoto S."/>
            <person name="Watanabe A."/>
            <person name="Idesawa K."/>
            <person name="Ishikawa A."/>
            <person name="Kawashima K."/>
            <person name="Kimura T."/>
            <person name="Kishida Y."/>
            <person name="Kiyokawa C."/>
            <person name="Kohara M."/>
            <person name="Matsumoto M."/>
            <person name="Matsuno A."/>
            <person name="Mochizuki Y."/>
            <person name="Nakayama S."/>
            <person name="Nakazaki N."/>
            <person name="Shimpo S."/>
            <person name="Sugimoto M."/>
            <person name="Takeuchi C."/>
            <person name="Yamada M."/>
            <person name="Tabata S."/>
        </authorList>
    </citation>
    <scope>NUCLEOTIDE SEQUENCE [LARGE SCALE GENOMIC DNA]</scope>
    <source>
        <strain evidence="7">LMG 29417 / CECT 9101 / MAFF 303099</strain>
    </source>
</reference>
<keyword evidence="2" id="KW-0808">Transferase</keyword>
<dbReference type="GO" id="GO:0032259">
    <property type="term" value="P:methylation"/>
    <property type="evidence" value="ECO:0007669"/>
    <property type="project" value="UniProtKB-KW"/>
</dbReference>
<protein>
    <submittedName>
        <fullName evidence="6">Mlr7992 protein</fullName>
    </submittedName>
</protein>
<dbReference type="eggNOG" id="COG0270">
    <property type="taxonomic scope" value="Bacteria"/>
</dbReference>
<dbReference type="Pfam" id="PF00145">
    <property type="entry name" value="DNA_methylase"/>
    <property type="match status" value="1"/>
</dbReference>
<feature type="region of interest" description="Disordered" evidence="5">
    <location>
        <begin position="200"/>
        <end position="246"/>
    </location>
</feature>
<dbReference type="InterPro" id="IPR001525">
    <property type="entry name" value="C5_MeTfrase"/>
</dbReference>
<feature type="compositionally biased region" description="Basic and acidic residues" evidence="5">
    <location>
        <begin position="221"/>
        <end position="234"/>
    </location>
</feature>
<dbReference type="SUPFAM" id="SSF53335">
    <property type="entry name" value="S-adenosyl-L-methionine-dependent methyltransferases"/>
    <property type="match status" value="1"/>
</dbReference>
<evidence type="ECO:0000313" key="6">
    <source>
        <dbReference type="EMBL" id="BAB53646.1"/>
    </source>
</evidence>
<keyword evidence="1" id="KW-0489">Methyltransferase</keyword>
<dbReference type="InterPro" id="IPR029063">
    <property type="entry name" value="SAM-dependent_MTases_sf"/>
</dbReference>
<gene>
    <name evidence="6" type="ordered locus">mlr7992</name>
</gene>
<dbReference type="Proteomes" id="UP000000552">
    <property type="component" value="Chromosome"/>
</dbReference>
<keyword evidence="3" id="KW-0680">Restriction system</keyword>
<evidence type="ECO:0000256" key="2">
    <source>
        <dbReference type="ARBA" id="ARBA00022679"/>
    </source>
</evidence>
<sequence length="390" mass="41726">MALCPEHIDILSLCTGGAGLDLGVELAIPSARTVCMVEREAFAVAHLVSAMEQGLLHPAPIWSDARTFDGRAWRGCVDGLVGGIPCQPHSLAGKRLGEGDERDLWSTARRIIVQSGCWFVLIENVGGMLSSGGAERVWRDLRRLGFEVEGGLFTAKEVGASHERERFFLLGVADAGRLCLERWRTAGDLVVAASARKIQGQKRQRHGPAAGNGGEVVADAGRARRPEGTEDVRRRQYQLAGGGQDLEHSKGLRWREGWAETGVRGGRNAIGGADTAMAHAAIERVGPVSIRSRRQVKADTHADRPGLFPPGPTDIEAWRNVLGRAPQLEPAVRRMADGVAARVDRLRMLGNGVVSLEAAYALRTLATRLAGQGSAGAAVLIRVMESSIAA</sequence>
<evidence type="ECO:0000256" key="5">
    <source>
        <dbReference type="SAM" id="MobiDB-lite"/>
    </source>
</evidence>
<comment type="catalytic activity">
    <reaction evidence="4">
        <text>a 2'-deoxycytidine in DNA + S-adenosyl-L-methionine = a 5-methyl-2'-deoxycytidine in DNA + S-adenosyl-L-homocysteine + H(+)</text>
        <dbReference type="Rhea" id="RHEA:13681"/>
        <dbReference type="Rhea" id="RHEA-COMP:11369"/>
        <dbReference type="Rhea" id="RHEA-COMP:11370"/>
        <dbReference type="ChEBI" id="CHEBI:15378"/>
        <dbReference type="ChEBI" id="CHEBI:57856"/>
        <dbReference type="ChEBI" id="CHEBI:59789"/>
        <dbReference type="ChEBI" id="CHEBI:85452"/>
        <dbReference type="ChEBI" id="CHEBI:85454"/>
        <dbReference type="EC" id="2.1.1.37"/>
    </reaction>
</comment>
<dbReference type="GO" id="GO:0009307">
    <property type="term" value="P:DNA restriction-modification system"/>
    <property type="evidence" value="ECO:0007669"/>
    <property type="project" value="UniProtKB-KW"/>
</dbReference>